<dbReference type="AlphaFoldDB" id="A0A2S5JEE4"/>
<protein>
    <submittedName>
        <fullName evidence="2">Uncharacterized protein</fullName>
    </submittedName>
</protein>
<evidence type="ECO:0000313" key="2">
    <source>
        <dbReference type="EMBL" id="PPB79833.1"/>
    </source>
</evidence>
<accession>A0A2S5JEE4</accession>
<gene>
    <name evidence="2" type="ORF">LV82_02626</name>
</gene>
<feature type="transmembrane region" description="Helical" evidence="1">
    <location>
        <begin position="21"/>
        <end position="40"/>
    </location>
</feature>
<dbReference type="Proteomes" id="UP000239736">
    <property type="component" value="Unassembled WGS sequence"/>
</dbReference>
<keyword evidence="1" id="KW-0472">Membrane</keyword>
<dbReference type="EMBL" id="PRDS01000009">
    <property type="protein sequence ID" value="PPB79833.1"/>
    <property type="molecule type" value="Genomic_DNA"/>
</dbReference>
<evidence type="ECO:0000313" key="3">
    <source>
        <dbReference type="Proteomes" id="UP000239736"/>
    </source>
</evidence>
<keyword evidence="3" id="KW-1185">Reference proteome</keyword>
<keyword evidence="1" id="KW-0812">Transmembrane</keyword>
<reference evidence="2 3" key="1">
    <citation type="submission" date="2018-01" db="EMBL/GenBank/DDBJ databases">
        <title>Genomic Encyclopedia of Archaeal and Bacterial Type Strains, Phase II (KMG-II): from individual species to whole genera.</title>
        <authorList>
            <person name="Goeker M."/>
        </authorList>
    </citation>
    <scope>NUCLEOTIDE SEQUENCE [LARGE SCALE GENOMIC DNA]</scope>
    <source>
        <strain evidence="2 3">DSM 12048</strain>
    </source>
</reference>
<comment type="caution">
    <text evidence="2">The sequence shown here is derived from an EMBL/GenBank/DDBJ whole genome shotgun (WGS) entry which is preliminary data.</text>
</comment>
<proteinExistence type="predicted"/>
<evidence type="ECO:0000256" key="1">
    <source>
        <dbReference type="SAM" id="Phobius"/>
    </source>
</evidence>
<name>A0A2S5JEE4_9RHOB</name>
<keyword evidence="1" id="KW-1133">Transmembrane helix</keyword>
<sequence length="46" mass="4812">MPLGIDSVMWKTVFSSERVNLARNFAAAFGVIAGTVPPIMTAEASG</sequence>
<organism evidence="2 3">
    <name type="scientific">Albidovulum inexpectatum</name>
    <dbReference type="NCBI Taxonomy" id="196587"/>
    <lineage>
        <taxon>Bacteria</taxon>
        <taxon>Pseudomonadati</taxon>
        <taxon>Pseudomonadota</taxon>
        <taxon>Alphaproteobacteria</taxon>
        <taxon>Rhodobacterales</taxon>
        <taxon>Paracoccaceae</taxon>
        <taxon>Albidovulum</taxon>
    </lineage>
</organism>